<accession>A0A392PS42</accession>
<comment type="caution">
    <text evidence="2">The sequence shown here is derived from an EMBL/GenBank/DDBJ whole genome shotgun (WGS) entry which is preliminary data.</text>
</comment>
<dbReference type="InterPro" id="IPR029472">
    <property type="entry name" value="Copia-like_N"/>
</dbReference>
<evidence type="ECO:0000259" key="1">
    <source>
        <dbReference type="Pfam" id="PF14244"/>
    </source>
</evidence>
<organism evidence="2 3">
    <name type="scientific">Trifolium medium</name>
    <dbReference type="NCBI Taxonomy" id="97028"/>
    <lineage>
        <taxon>Eukaryota</taxon>
        <taxon>Viridiplantae</taxon>
        <taxon>Streptophyta</taxon>
        <taxon>Embryophyta</taxon>
        <taxon>Tracheophyta</taxon>
        <taxon>Spermatophyta</taxon>
        <taxon>Magnoliopsida</taxon>
        <taxon>eudicotyledons</taxon>
        <taxon>Gunneridae</taxon>
        <taxon>Pentapetalae</taxon>
        <taxon>rosids</taxon>
        <taxon>fabids</taxon>
        <taxon>Fabales</taxon>
        <taxon>Fabaceae</taxon>
        <taxon>Papilionoideae</taxon>
        <taxon>50 kb inversion clade</taxon>
        <taxon>NPAAA clade</taxon>
        <taxon>Hologalegina</taxon>
        <taxon>IRL clade</taxon>
        <taxon>Trifolieae</taxon>
        <taxon>Trifolium</taxon>
    </lineage>
</organism>
<reference evidence="2 3" key="1">
    <citation type="journal article" date="2018" name="Front. Plant Sci.">
        <title>Red Clover (Trifolium pratense) and Zigzag Clover (T. medium) - A Picture of Genomic Similarities and Differences.</title>
        <authorList>
            <person name="Dluhosova J."/>
            <person name="Istvanek J."/>
            <person name="Nedelnik J."/>
            <person name="Repkova J."/>
        </authorList>
    </citation>
    <scope>NUCLEOTIDE SEQUENCE [LARGE SCALE GENOMIC DNA]</scope>
    <source>
        <strain evidence="3">cv. 10/8</strain>
        <tissue evidence="2">Leaf</tissue>
    </source>
</reference>
<evidence type="ECO:0000313" key="2">
    <source>
        <dbReference type="EMBL" id="MCI14467.1"/>
    </source>
</evidence>
<feature type="domain" description="Retrotransposon Copia-like N-terminal" evidence="1">
    <location>
        <begin position="26"/>
        <end position="69"/>
    </location>
</feature>
<dbReference type="PANTHER" id="PTHR37610:SF55">
    <property type="entry name" value="RETROTRANSPOSON COPIA-LIKE N-TERMINAL DOMAIN-CONTAINING PROTEIN"/>
    <property type="match status" value="1"/>
</dbReference>
<proteinExistence type="predicted"/>
<sequence length="116" mass="12965">MVRNAASEPVPAAVPIDPSQNPFYIHPSENPALSLVQPVLDGKNYHSWSRSMKKVVIMKNKLRFLDGSSQMTMNFDPNYEACTRCNNLVLSWIQNSVSSSIAQSIVYYESAAVAWN</sequence>
<dbReference type="Proteomes" id="UP000265520">
    <property type="component" value="Unassembled WGS sequence"/>
</dbReference>
<dbReference type="AlphaFoldDB" id="A0A392PS42"/>
<dbReference type="PANTHER" id="PTHR37610">
    <property type="entry name" value="CCHC-TYPE DOMAIN-CONTAINING PROTEIN"/>
    <property type="match status" value="1"/>
</dbReference>
<dbReference type="Pfam" id="PF14244">
    <property type="entry name" value="Retrotran_gag_3"/>
    <property type="match status" value="1"/>
</dbReference>
<protein>
    <recommendedName>
        <fullName evidence="1">Retrotransposon Copia-like N-terminal domain-containing protein</fullName>
    </recommendedName>
</protein>
<dbReference type="EMBL" id="LXQA010092555">
    <property type="protein sequence ID" value="MCI14467.1"/>
    <property type="molecule type" value="Genomic_DNA"/>
</dbReference>
<feature type="non-terminal residue" evidence="2">
    <location>
        <position position="116"/>
    </location>
</feature>
<evidence type="ECO:0000313" key="3">
    <source>
        <dbReference type="Proteomes" id="UP000265520"/>
    </source>
</evidence>
<name>A0A392PS42_9FABA</name>
<keyword evidence="3" id="KW-1185">Reference proteome</keyword>